<reference evidence="1" key="1">
    <citation type="submission" date="2008-01" db="EMBL/GenBank/DDBJ databases">
        <authorList>
            <person name="Fulton L."/>
            <person name="Clifton S."/>
            <person name="Fulton B."/>
            <person name="Xu J."/>
            <person name="Minx P."/>
            <person name="Pepin K.H."/>
            <person name="Johnson M."/>
            <person name="Thiruvilangam P."/>
            <person name="Bhonagiri V."/>
            <person name="Nash W.E."/>
            <person name="Mardis E.R."/>
            <person name="Wilson R.K."/>
        </authorList>
    </citation>
    <scope>NUCLEOTIDE SEQUENCE [LARGE SCALE GENOMIC DNA]</scope>
    <source>
        <strain evidence="1">DSM 17244</strain>
    </source>
</reference>
<keyword evidence="2" id="KW-1185">Reference proteome</keyword>
<accession>B1C8I8</accession>
<comment type="caution">
    <text evidence="1">The sequence shown here is derived from an EMBL/GenBank/DDBJ whole genome shotgun (WGS) entry which is preliminary data.</text>
</comment>
<evidence type="ECO:0000313" key="1">
    <source>
        <dbReference type="EMBL" id="EDS71898.1"/>
    </source>
</evidence>
<evidence type="ECO:0000313" key="2">
    <source>
        <dbReference type="Proteomes" id="UP000005178"/>
    </source>
</evidence>
<dbReference type="Proteomes" id="UP000005178">
    <property type="component" value="Unassembled WGS sequence"/>
</dbReference>
<name>B1C8I8_9FIRM</name>
<reference evidence="1" key="2">
    <citation type="submission" date="2013-08" db="EMBL/GenBank/DDBJ databases">
        <title>Draft genome sequence of Anaerofustis stercorihominis (DSM 17244).</title>
        <authorList>
            <person name="Sudarsanam P."/>
            <person name="Ley R."/>
            <person name="Guruge J."/>
            <person name="Turnbaugh P.J."/>
            <person name="Mahowald M."/>
            <person name="Liep D."/>
            <person name="Gordon J."/>
        </authorList>
    </citation>
    <scope>NUCLEOTIDE SEQUENCE</scope>
    <source>
        <strain evidence="1">DSM 17244</strain>
    </source>
</reference>
<dbReference type="EMBL" id="ABIL02000006">
    <property type="protein sequence ID" value="EDS71898.1"/>
    <property type="molecule type" value="Genomic_DNA"/>
</dbReference>
<proteinExistence type="predicted"/>
<dbReference type="AlphaFoldDB" id="B1C8I8"/>
<sequence length="40" mass="4561">MAAFNAVGFWESAARTFSKRPLPLPLIRERYDIGGRGVYF</sequence>
<organism evidence="1 2">
    <name type="scientific">Anaerofustis stercorihominis DSM 17244</name>
    <dbReference type="NCBI Taxonomy" id="445971"/>
    <lineage>
        <taxon>Bacteria</taxon>
        <taxon>Bacillati</taxon>
        <taxon>Bacillota</taxon>
        <taxon>Clostridia</taxon>
        <taxon>Eubacteriales</taxon>
        <taxon>Eubacteriaceae</taxon>
        <taxon>Anaerofustis</taxon>
    </lineage>
</organism>
<protein>
    <submittedName>
        <fullName evidence="1">Uncharacterized protein</fullName>
    </submittedName>
</protein>
<dbReference type="HOGENOM" id="CLU_3284007_0_0_9"/>
<gene>
    <name evidence="1" type="ORF">ANASTE_01602</name>
</gene>